<proteinExistence type="predicted"/>
<dbReference type="Gene3D" id="3.40.50.1000">
    <property type="entry name" value="HAD superfamily/HAD-like"/>
    <property type="match status" value="1"/>
</dbReference>
<dbReference type="EC" id="3.1.3.70" evidence="4"/>
<dbReference type="SUPFAM" id="SSF56784">
    <property type="entry name" value="HAD-like"/>
    <property type="match status" value="1"/>
</dbReference>
<keyword evidence="3" id="KW-0460">Magnesium</keyword>
<dbReference type="Gene3D" id="3.30.980.20">
    <property type="entry name" value="Putative mannosyl-3-phosphoglycerate phosphatase, domain 2"/>
    <property type="match status" value="1"/>
</dbReference>
<reference evidence="5" key="1">
    <citation type="submission" date="2017-03" db="EMBL/GenBank/DDBJ databases">
        <authorList>
            <person name="Rodrigo-Torres L."/>
            <person name="Arahal R.D."/>
            <person name="Lucena T."/>
        </authorList>
    </citation>
    <scope>NUCLEOTIDE SEQUENCE [LARGE SCALE GENOMIC DNA]</scope>
    <source>
        <strain evidence="5">CECT 7751</strain>
    </source>
</reference>
<dbReference type="PANTHER" id="PTHR10000:SF8">
    <property type="entry name" value="HAD SUPERFAMILY HYDROLASE-LIKE, TYPE 3"/>
    <property type="match status" value="1"/>
</dbReference>
<dbReference type="GO" id="GO:0050531">
    <property type="term" value="F:mannosyl-3-phosphoglycerate phosphatase activity"/>
    <property type="evidence" value="ECO:0007669"/>
    <property type="project" value="UniProtKB-EC"/>
</dbReference>
<keyword evidence="1" id="KW-0479">Metal-binding</keyword>
<dbReference type="Proteomes" id="UP000193963">
    <property type="component" value="Unassembled WGS sequence"/>
</dbReference>
<dbReference type="AlphaFoldDB" id="A0A1X6ZDA0"/>
<dbReference type="SFLD" id="SFLDG01142">
    <property type="entry name" value="C2.B.2:_Mannosyl-3-phosphoglyc"/>
    <property type="match status" value="1"/>
</dbReference>
<dbReference type="SFLD" id="SFLDG01140">
    <property type="entry name" value="C2.B:_Phosphomannomutase_and_P"/>
    <property type="match status" value="1"/>
</dbReference>
<accession>A0A1X6ZDA0</accession>
<keyword evidence="2 4" id="KW-0378">Hydrolase</keyword>
<dbReference type="NCBIfam" id="TIGR01486">
    <property type="entry name" value="HAD-SF-IIB-MPGP"/>
    <property type="match status" value="1"/>
</dbReference>
<dbReference type="InterPro" id="IPR023214">
    <property type="entry name" value="HAD_sf"/>
</dbReference>
<evidence type="ECO:0000256" key="3">
    <source>
        <dbReference type="ARBA" id="ARBA00022842"/>
    </source>
</evidence>
<gene>
    <name evidence="4" type="primary">gpgP</name>
    <name evidence="4" type="ORF">PSM7751_02240</name>
</gene>
<evidence type="ECO:0000256" key="1">
    <source>
        <dbReference type="ARBA" id="ARBA00022723"/>
    </source>
</evidence>
<protein>
    <submittedName>
        <fullName evidence="4">Glucosyl-3-phosphoglycerate/mannosyl-3-phosphoglycerate phosphatase</fullName>
        <ecNumber evidence="4">3.1.3.70</ecNumber>
    </submittedName>
</protein>
<evidence type="ECO:0000313" key="5">
    <source>
        <dbReference type="Proteomes" id="UP000193963"/>
    </source>
</evidence>
<name>A0A1X6ZDA0_9RHOB</name>
<dbReference type="Pfam" id="PF08282">
    <property type="entry name" value="Hydrolase_3"/>
    <property type="match status" value="2"/>
</dbReference>
<dbReference type="SFLD" id="SFLDS00003">
    <property type="entry name" value="Haloacid_Dehalogenase"/>
    <property type="match status" value="1"/>
</dbReference>
<dbReference type="PANTHER" id="PTHR10000">
    <property type="entry name" value="PHOSPHOSERINE PHOSPHATASE"/>
    <property type="match status" value="1"/>
</dbReference>
<dbReference type="InterPro" id="IPR006381">
    <property type="entry name" value="HAD-SF-IIB-MPGP"/>
</dbReference>
<sequence length="252" mass="27266">MVFTDLDGTLLDHETYSYAAALPALSQLRARNVPVVLASSKTAPELHALREELRLTASPAIVENGAGLLMPHEAPPEAPETYQRLRAALDEIAPALRRHFRGFGDMGPEGVMADAGLPADKARLACQRAYSEPGLWDGSAEERRAFLEALKEKGLHARRGGRYLTLSFGGTKADRMDEAGALFDRPHTIALGDAPNDREMLDHADIGVIIANPHGAPMPELCGERSGSILRSSKIGPAGWNEMMLKLISRLT</sequence>
<dbReference type="GO" id="GO:0051479">
    <property type="term" value="P:mannosylglycerate biosynthetic process"/>
    <property type="evidence" value="ECO:0007669"/>
    <property type="project" value="InterPro"/>
</dbReference>
<evidence type="ECO:0000313" key="4">
    <source>
        <dbReference type="EMBL" id="SLN47515.1"/>
    </source>
</evidence>
<evidence type="ECO:0000256" key="2">
    <source>
        <dbReference type="ARBA" id="ARBA00022801"/>
    </source>
</evidence>
<dbReference type="InterPro" id="IPR036412">
    <property type="entry name" value="HAD-like_sf"/>
</dbReference>
<dbReference type="EMBL" id="FWFN01000004">
    <property type="protein sequence ID" value="SLN47515.1"/>
    <property type="molecule type" value="Genomic_DNA"/>
</dbReference>
<keyword evidence="5" id="KW-1185">Reference proteome</keyword>
<dbReference type="GO" id="GO:0000287">
    <property type="term" value="F:magnesium ion binding"/>
    <property type="evidence" value="ECO:0007669"/>
    <property type="project" value="TreeGrafter"/>
</dbReference>
<organism evidence="4 5">
    <name type="scientific">Pseudooceanicola marinus</name>
    <dbReference type="NCBI Taxonomy" id="396013"/>
    <lineage>
        <taxon>Bacteria</taxon>
        <taxon>Pseudomonadati</taxon>
        <taxon>Pseudomonadota</taxon>
        <taxon>Alphaproteobacteria</taxon>
        <taxon>Rhodobacterales</taxon>
        <taxon>Paracoccaceae</taxon>
        <taxon>Pseudooceanicola</taxon>
    </lineage>
</organism>
<dbReference type="GO" id="GO:0005829">
    <property type="term" value="C:cytosol"/>
    <property type="evidence" value="ECO:0007669"/>
    <property type="project" value="TreeGrafter"/>
</dbReference>